<dbReference type="PANTHER" id="PTHR36837">
    <property type="entry name" value="POLY(3-HYDROXYALKANOATE) POLYMERASE SUBUNIT PHAC"/>
    <property type="match status" value="1"/>
</dbReference>
<dbReference type="AlphaFoldDB" id="A0A371BHS9"/>
<evidence type="ECO:0000313" key="5">
    <source>
        <dbReference type="EMBL" id="RDV07154.1"/>
    </source>
</evidence>
<keyword evidence="2" id="KW-0012">Acyltransferase</keyword>
<proteinExistence type="predicted"/>
<evidence type="ECO:0000259" key="3">
    <source>
        <dbReference type="Pfam" id="PF00561"/>
    </source>
</evidence>
<dbReference type="GO" id="GO:0016787">
    <property type="term" value="F:hydrolase activity"/>
    <property type="evidence" value="ECO:0007669"/>
    <property type="project" value="UniProtKB-KW"/>
</dbReference>
<name>A0A371BHS9_9SPHN</name>
<dbReference type="InterPro" id="IPR051321">
    <property type="entry name" value="PHA/PHB_synthase"/>
</dbReference>
<dbReference type="Gene3D" id="3.40.50.1820">
    <property type="entry name" value="alpha/beta hydrolase"/>
    <property type="match status" value="1"/>
</dbReference>
<protein>
    <submittedName>
        <fullName evidence="5">Alpha/beta fold hydrolase</fullName>
    </submittedName>
</protein>
<feature type="domain" description="Poly-beta-hydroxybutyrate polymerase N-terminal" evidence="4">
    <location>
        <begin position="91"/>
        <end position="259"/>
    </location>
</feature>
<dbReference type="Proteomes" id="UP000263833">
    <property type="component" value="Unassembled WGS sequence"/>
</dbReference>
<dbReference type="RefSeq" id="WP_115548701.1">
    <property type="nucleotide sequence ID" value="NZ_QRGP01000001.1"/>
</dbReference>
<keyword evidence="6" id="KW-1185">Reference proteome</keyword>
<dbReference type="SUPFAM" id="SSF53474">
    <property type="entry name" value="alpha/beta-Hydrolases"/>
    <property type="match status" value="1"/>
</dbReference>
<dbReference type="InterPro" id="IPR010941">
    <property type="entry name" value="PhaC_N"/>
</dbReference>
<evidence type="ECO:0000256" key="1">
    <source>
        <dbReference type="ARBA" id="ARBA00022679"/>
    </source>
</evidence>
<gene>
    <name evidence="5" type="ORF">DXH95_07210</name>
</gene>
<dbReference type="Pfam" id="PF00561">
    <property type="entry name" value="Abhydrolase_1"/>
    <property type="match status" value="1"/>
</dbReference>
<dbReference type="OrthoDB" id="7208816at2"/>
<dbReference type="GO" id="GO:0016746">
    <property type="term" value="F:acyltransferase activity"/>
    <property type="evidence" value="ECO:0007669"/>
    <property type="project" value="UniProtKB-KW"/>
</dbReference>
<keyword evidence="5" id="KW-0378">Hydrolase</keyword>
<evidence type="ECO:0000313" key="6">
    <source>
        <dbReference type="Proteomes" id="UP000263833"/>
    </source>
</evidence>
<feature type="domain" description="AB hydrolase-1" evidence="3">
    <location>
        <begin position="262"/>
        <end position="505"/>
    </location>
</feature>
<dbReference type="Pfam" id="PF07167">
    <property type="entry name" value="PhaC_N"/>
    <property type="match status" value="1"/>
</dbReference>
<evidence type="ECO:0000256" key="2">
    <source>
        <dbReference type="ARBA" id="ARBA00023315"/>
    </source>
</evidence>
<sequence length="579" mass="62966">MAEKKAKAKTSGGKKKGLGTIPESAFDAANDATMALGPLAGLAREDFAGAIGVMLRQTAANPNSAFKAMSGLTEDAVKIMTGKSDLAPDPKDKRFMDPAWTFNPFFKAGAQYYLAVQKGIKGWIEDLELDALERDRANFVSQMVIDALAPTNSLIGNPTAQKRLVDSGGLSLIKGLQNAYNDMVHNDGMVSQVNKKPFKLGENIATTPGKVVYRDEMFELIQYTPATDEVYAIPQLTIPPQINKMYINDLSPEKSIIKWQVEHGFQTFVISWRNPTHDQGIWGMGDYIEACRKAVDVVCEITGSDKVNVSGGCSGGQTMSVLCSRLAADGDDRINAITMMVCVLEPKPGDTEASSLVSHNGISLAKQRAAKKGVIEGSSLARGFAWLRPNDLIWNYVINNYLLGDDPPAFDILFWNADATNLSASLLGDFLELFEANAYAAPGTFEIAGHTLDLTKVKGDMFILGGTTDHITPWQACYRSTQLFGAKNVEFVLSQAGHMQAILNPPGNPKAKYWRNTKGKPPADVKAWMKGAEENAGSWWPFWTEWLAERSGKKVKAPSACGSKAHPPMENAPGLYVLD</sequence>
<accession>A0A371BHS9</accession>
<dbReference type="GO" id="GO:0042619">
    <property type="term" value="P:poly-hydroxybutyrate biosynthetic process"/>
    <property type="evidence" value="ECO:0007669"/>
    <property type="project" value="InterPro"/>
</dbReference>
<keyword evidence="1" id="KW-0808">Transferase</keyword>
<dbReference type="InterPro" id="IPR000073">
    <property type="entry name" value="AB_hydrolase_1"/>
</dbReference>
<dbReference type="EMBL" id="QRGP01000001">
    <property type="protein sequence ID" value="RDV07154.1"/>
    <property type="molecule type" value="Genomic_DNA"/>
</dbReference>
<evidence type="ECO:0000259" key="4">
    <source>
        <dbReference type="Pfam" id="PF07167"/>
    </source>
</evidence>
<comment type="caution">
    <text evidence="5">The sequence shown here is derived from an EMBL/GenBank/DDBJ whole genome shotgun (WGS) entry which is preliminary data.</text>
</comment>
<dbReference type="PANTHER" id="PTHR36837:SF5">
    <property type="entry name" value="POLY-3-HYDROXYBUTYRATE SYNTHASE"/>
    <property type="match status" value="1"/>
</dbReference>
<dbReference type="InterPro" id="IPR029058">
    <property type="entry name" value="AB_hydrolase_fold"/>
</dbReference>
<reference evidence="6" key="1">
    <citation type="submission" date="2018-08" db="EMBL/GenBank/DDBJ databases">
        <authorList>
            <person name="Kim S.-J."/>
            <person name="Jung G.-Y."/>
        </authorList>
    </citation>
    <scope>NUCLEOTIDE SEQUENCE [LARGE SCALE GENOMIC DNA]</scope>
    <source>
        <strain evidence="6">GY_G</strain>
    </source>
</reference>
<organism evidence="5 6">
    <name type="scientific">Sphingorhabdus pulchriflava</name>
    <dbReference type="NCBI Taxonomy" id="2292257"/>
    <lineage>
        <taxon>Bacteria</taxon>
        <taxon>Pseudomonadati</taxon>
        <taxon>Pseudomonadota</taxon>
        <taxon>Alphaproteobacteria</taxon>
        <taxon>Sphingomonadales</taxon>
        <taxon>Sphingomonadaceae</taxon>
        <taxon>Sphingorhabdus</taxon>
    </lineage>
</organism>